<dbReference type="InterPro" id="IPR051015">
    <property type="entry name" value="EvgA-like"/>
</dbReference>
<dbReference type="PROSITE" id="PS50043">
    <property type="entry name" value="HTH_LUXR_2"/>
    <property type="match status" value="1"/>
</dbReference>
<dbReference type="SUPFAM" id="SSF52172">
    <property type="entry name" value="CheY-like"/>
    <property type="match status" value="1"/>
</dbReference>
<organism evidence="6 7">
    <name type="scientific">Shewanella schlegeliana</name>
    <dbReference type="NCBI Taxonomy" id="190308"/>
    <lineage>
        <taxon>Bacteria</taxon>
        <taxon>Pseudomonadati</taxon>
        <taxon>Pseudomonadota</taxon>
        <taxon>Gammaproteobacteria</taxon>
        <taxon>Alteromonadales</taxon>
        <taxon>Shewanellaceae</taxon>
        <taxon>Shewanella</taxon>
    </lineage>
</organism>
<keyword evidence="1 3" id="KW-0597">Phosphoprotein</keyword>
<dbReference type="SMART" id="SM00421">
    <property type="entry name" value="HTH_LUXR"/>
    <property type="match status" value="1"/>
</dbReference>
<evidence type="ECO:0000256" key="3">
    <source>
        <dbReference type="PROSITE-ProRule" id="PRU00169"/>
    </source>
</evidence>
<dbReference type="InterPro" id="IPR011006">
    <property type="entry name" value="CheY-like_superfamily"/>
</dbReference>
<dbReference type="CDD" id="cd17535">
    <property type="entry name" value="REC_NarL-like"/>
    <property type="match status" value="1"/>
</dbReference>
<proteinExistence type="predicted"/>
<dbReference type="SMART" id="SM00448">
    <property type="entry name" value="REC"/>
    <property type="match status" value="1"/>
</dbReference>
<dbReference type="PROSITE" id="PS50110">
    <property type="entry name" value="RESPONSE_REGULATORY"/>
    <property type="match status" value="1"/>
</dbReference>
<evidence type="ECO:0000259" key="5">
    <source>
        <dbReference type="PROSITE" id="PS50110"/>
    </source>
</evidence>
<dbReference type="PANTHER" id="PTHR45566">
    <property type="entry name" value="HTH-TYPE TRANSCRIPTIONAL REGULATOR YHJB-RELATED"/>
    <property type="match status" value="1"/>
</dbReference>
<dbReference type="InterPro" id="IPR016032">
    <property type="entry name" value="Sig_transdc_resp-reg_C-effctor"/>
</dbReference>
<dbReference type="Proteomes" id="UP000604898">
    <property type="component" value="Unassembled WGS sequence"/>
</dbReference>
<evidence type="ECO:0000256" key="1">
    <source>
        <dbReference type="ARBA" id="ARBA00022553"/>
    </source>
</evidence>
<keyword evidence="2" id="KW-0238">DNA-binding</keyword>
<evidence type="ECO:0000313" key="6">
    <source>
        <dbReference type="EMBL" id="MBL4915185.1"/>
    </source>
</evidence>
<dbReference type="InterPro" id="IPR000792">
    <property type="entry name" value="Tscrpt_reg_LuxR_C"/>
</dbReference>
<name>A0ABS1T4J5_9GAMM</name>
<accession>A0ABS1T4J5</accession>
<keyword evidence="7" id="KW-1185">Reference proteome</keyword>
<dbReference type="Pfam" id="PF00072">
    <property type="entry name" value="Response_reg"/>
    <property type="match status" value="1"/>
</dbReference>
<reference evidence="6 7" key="1">
    <citation type="submission" date="2021-01" db="EMBL/GenBank/DDBJ databases">
        <title>Genome sequence of Shewanella schlegeliana JCM 11561.</title>
        <authorList>
            <person name="Zhang H."/>
            <person name="Li C."/>
        </authorList>
    </citation>
    <scope>NUCLEOTIDE SEQUENCE [LARGE SCALE GENOMIC DNA]</scope>
    <source>
        <strain evidence="6 7">JCM 11561</strain>
    </source>
</reference>
<dbReference type="EMBL" id="JAESVD010000013">
    <property type="protein sequence ID" value="MBL4915185.1"/>
    <property type="molecule type" value="Genomic_DNA"/>
</dbReference>
<dbReference type="SUPFAM" id="SSF46894">
    <property type="entry name" value="C-terminal effector domain of the bipartite response regulators"/>
    <property type="match status" value="1"/>
</dbReference>
<dbReference type="InterPro" id="IPR058245">
    <property type="entry name" value="NreC/VraR/RcsB-like_REC"/>
</dbReference>
<comment type="caution">
    <text evidence="6">The sequence shown here is derived from an EMBL/GenBank/DDBJ whole genome shotgun (WGS) entry which is preliminary data.</text>
</comment>
<evidence type="ECO:0000313" key="7">
    <source>
        <dbReference type="Proteomes" id="UP000604898"/>
    </source>
</evidence>
<feature type="domain" description="HTH luxR-type" evidence="4">
    <location>
        <begin position="143"/>
        <end position="208"/>
    </location>
</feature>
<evidence type="ECO:0000259" key="4">
    <source>
        <dbReference type="PROSITE" id="PS50043"/>
    </source>
</evidence>
<dbReference type="PANTHER" id="PTHR45566:SF2">
    <property type="entry name" value="NARL SUBFAMILY"/>
    <property type="match status" value="1"/>
</dbReference>
<gene>
    <name evidence="6" type="ORF">JMA39_18980</name>
</gene>
<dbReference type="PRINTS" id="PR00038">
    <property type="entry name" value="HTHLUXR"/>
</dbReference>
<dbReference type="Gene3D" id="3.40.50.2300">
    <property type="match status" value="1"/>
</dbReference>
<feature type="modified residue" description="4-aspartylphosphate" evidence="3">
    <location>
        <position position="65"/>
    </location>
</feature>
<protein>
    <submittedName>
        <fullName evidence="6">Response regulator transcription factor</fullName>
    </submittedName>
</protein>
<dbReference type="CDD" id="cd06170">
    <property type="entry name" value="LuxR_C_like"/>
    <property type="match status" value="1"/>
</dbReference>
<sequence length="210" mass="23507">MNHVQQEKDDLLIMPTIIIADDHQIVSEGIARLVEKNYQVQSITNNAEELVQAAKQFQPDIIITDISMPGMQLNQTLGLLKRSCKEAKIICLTMHDEAEILQAAFEYGADGYIVKHQAGFELLQALETVLAGEQYVSAELHDKFNQKTVLTARQLDILKLLAKGMSAKKIALSLNISAKTVEYHKYKMIEQLDLDNASSLVAYAHSRNLI</sequence>
<dbReference type="InterPro" id="IPR001789">
    <property type="entry name" value="Sig_transdc_resp-reg_receiver"/>
</dbReference>
<feature type="domain" description="Response regulatory" evidence="5">
    <location>
        <begin position="16"/>
        <end position="130"/>
    </location>
</feature>
<evidence type="ECO:0000256" key="2">
    <source>
        <dbReference type="ARBA" id="ARBA00023125"/>
    </source>
</evidence>
<dbReference type="Pfam" id="PF00196">
    <property type="entry name" value="GerE"/>
    <property type="match status" value="1"/>
</dbReference>